<keyword evidence="2" id="KW-1185">Reference proteome</keyword>
<sequence>MKAIHLGLRQRRSPALESSFFDPEMPAEWRVAYLLNEQDALWVAGDDPDVETVLAELDDSPNAVFVVVEDAAWSAAWQSLADAGPHAIVRLGDDTPVWRPEGGDQPAVVGLVPASDQPADLHAWLSAFLDQAPAEAALFVEGEPPSVATVDRLRTLVELMGR</sequence>
<accession>A0A6I6D163</accession>
<name>A0A6I6D163_9GAMM</name>
<reference evidence="1 2" key="1">
    <citation type="submission" date="2019-11" db="EMBL/GenBank/DDBJ databases">
        <authorList>
            <person name="Zhang J."/>
            <person name="Sun C."/>
        </authorList>
    </citation>
    <scope>NUCLEOTIDE SEQUENCE [LARGE SCALE GENOMIC DNA]</scope>
    <source>
        <strain evidence="2">sp2</strain>
    </source>
</reference>
<dbReference type="RefSeq" id="WP_156574120.1">
    <property type="nucleotide sequence ID" value="NZ_CP046415.1"/>
</dbReference>
<gene>
    <name evidence="1" type="ORF">GM160_06860</name>
</gene>
<dbReference type="EMBL" id="CP046415">
    <property type="protein sequence ID" value="QGT78638.1"/>
    <property type="molecule type" value="Genomic_DNA"/>
</dbReference>
<proteinExistence type="predicted"/>
<protein>
    <submittedName>
        <fullName evidence="1">Uncharacterized protein</fullName>
    </submittedName>
</protein>
<dbReference type="Proteomes" id="UP000427716">
    <property type="component" value="Chromosome"/>
</dbReference>
<evidence type="ECO:0000313" key="1">
    <source>
        <dbReference type="EMBL" id="QGT78638.1"/>
    </source>
</evidence>
<dbReference type="KEGG" id="ghl:GM160_06860"/>
<dbReference type="AlphaFoldDB" id="A0A6I6D163"/>
<evidence type="ECO:0000313" key="2">
    <source>
        <dbReference type="Proteomes" id="UP000427716"/>
    </source>
</evidence>
<organism evidence="1 2">
    <name type="scientific">Guyparkeria halophila</name>
    <dbReference type="NCBI Taxonomy" id="47960"/>
    <lineage>
        <taxon>Bacteria</taxon>
        <taxon>Pseudomonadati</taxon>
        <taxon>Pseudomonadota</taxon>
        <taxon>Gammaproteobacteria</taxon>
        <taxon>Chromatiales</taxon>
        <taxon>Thioalkalibacteraceae</taxon>
        <taxon>Guyparkeria</taxon>
    </lineage>
</organism>